<dbReference type="HOGENOM" id="CLU_2655937_0_0_1"/>
<evidence type="ECO:0000256" key="1">
    <source>
        <dbReference type="SAM" id="MobiDB-lite"/>
    </source>
</evidence>
<name>A0A0C2ZBD5_9AGAM</name>
<keyword evidence="3" id="KW-1185">Reference proteome</keyword>
<organism evidence="2 3">
    <name type="scientific">Scleroderma citrinum Foug A</name>
    <dbReference type="NCBI Taxonomy" id="1036808"/>
    <lineage>
        <taxon>Eukaryota</taxon>
        <taxon>Fungi</taxon>
        <taxon>Dikarya</taxon>
        <taxon>Basidiomycota</taxon>
        <taxon>Agaricomycotina</taxon>
        <taxon>Agaricomycetes</taxon>
        <taxon>Agaricomycetidae</taxon>
        <taxon>Boletales</taxon>
        <taxon>Sclerodermatineae</taxon>
        <taxon>Sclerodermataceae</taxon>
        <taxon>Scleroderma</taxon>
    </lineage>
</organism>
<sequence>MICNHNTSNFSKSHVFCNDKTKHPTIITTNDSDASRHHCHPLDHAPPSPPPQPRNDNEDNEADGHDDGDPTPLSLH</sequence>
<dbReference type="AlphaFoldDB" id="A0A0C2ZBD5"/>
<reference evidence="3" key="2">
    <citation type="submission" date="2015-01" db="EMBL/GenBank/DDBJ databases">
        <title>Evolutionary Origins and Diversification of the Mycorrhizal Mutualists.</title>
        <authorList>
            <consortium name="DOE Joint Genome Institute"/>
            <consortium name="Mycorrhizal Genomics Consortium"/>
            <person name="Kohler A."/>
            <person name="Kuo A."/>
            <person name="Nagy L.G."/>
            <person name="Floudas D."/>
            <person name="Copeland A."/>
            <person name="Barry K.W."/>
            <person name="Cichocki N."/>
            <person name="Veneault-Fourrey C."/>
            <person name="LaButti K."/>
            <person name="Lindquist E.A."/>
            <person name="Lipzen A."/>
            <person name="Lundell T."/>
            <person name="Morin E."/>
            <person name="Murat C."/>
            <person name="Riley R."/>
            <person name="Ohm R."/>
            <person name="Sun H."/>
            <person name="Tunlid A."/>
            <person name="Henrissat B."/>
            <person name="Grigoriev I.V."/>
            <person name="Hibbett D.S."/>
            <person name="Martin F."/>
        </authorList>
    </citation>
    <scope>NUCLEOTIDE SEQUENCE [LARGE SCALE GENOMIC DNA]</scope>
    <source>
        <strain evidence="3">Foug A</strain>
    </source>
</reference>
<dbReference type="InParanoid" id="A0A0C2ZBD5"/>
<evidence type="ECO:0000313" key="3">
    <source>
        <dbReference type="Proteomes" id="UP000053989"/>
    </source>
</evidence>
<feature type="region of interest" description="Disordered" evidence="1">
    <location>
        <begin position="1"/>
        <end position="76"/>
    </location>
</feature>
<reference evidence="2 3" key="1">
    <citation type="submission" date="2014-04" db="EMBL/GenBank/DDBJ databases">
        <authorList>
            <consortium name="DOE Joint Genome Institute"/>
            <person name="Kuo A."/>
            <person name="Kohler A."/>
            <person name="Nagy L.G."/>
            <person name="Floudas D."/>
            <person name="Copeland A."/>
            <person name="Barry K.W."/>
            <person name="Cichocki N."/>
            <person name="Veneault-Fourrey C."/>
            <person name="LaButti K."/>
            <person name="Lindquist E.A."/>
            <person name="Lipzen A."/>
            <person name="Lundell T."/>
            <person name="Morin E."/>
            <person name="Murat C."/>
            <person name="Sun H."/>
            <person name="Tunlid A."/>
            <person name="Henrissat B."/>
            <person name="Grigoriev I.V."/>
            <person name="Hibbett D.S."/>
            <person name="Martin F."/>
            <person name="Nordberg H.P."/>
            <person name="Cantor M.N."/>
            <person name="Hua S.X."/>
        </authorList>
    </citation>
    <scope>NUCLEOTIDE SEQUENCE [LARGE SCALE GENOMIC DNA]</scope>
    <source>
        <strain evidence="2 3">Foug A</strain>
    </source>
</reference>
<feature type="compositionally biased region" description="Pro residues" evidence="1">
    <location>
        <begin position="44"/>
        <end position="53"/>
    </location>
</feature>
<proteinExistence type="predicted"/>
<dbReference type="EMBL" id="KN822077">
    <property type="protein sequence ID" value="KIM59133.1"/>
    <property type="molecule type" value="Genomic_DNA"/>
</dbReference>
<gene>
    <name evidence="2" type="ORF">SCLCIDRAFT_27563</name>
</gene>
<dbReference type="Proteomes" id="UP000053989">
    <property type="component" value="Unassembled WGS sequence"/>
</dbReference>
<feature type="compositionally biased region" description="Basic and acidic residues" evidence="1">
    <location>
        <begin position="33"/>
        <end position="43"/>
    </location>
</feature>
<accession>A0A0C2ZBD5</accession>
<evidence type="ECO:0000313" key="2">
    <source>
        <dbReference type="EMBL" id="KIM59133.1"/>
    </source>
</evidence>
<protein>
    <submittedName>
        <fullName evidence="2">Uncharacterized protein</fullName>
    </submittedName>
</protein>
<feature type="compositionally biased region" description="Polar residues" evidence="1">
    <location>
        <begin position="1"/>
        <end position="12"/>
    </location>
</feature>